<keyword evidence="5" id="KW-0442">Lipid degradation</keyword>
<dbReference type="OrthoDB" id="2373480at2759"/>
<evidence type="ECO:0000256" key="4">
    <source>
        <dbReference type="ARBA" id="ARBA00023369"/>
    </source>
</evidence>
<dbReference type="STRING" id="294747.C5MIN7"/>
<organism evidence="6 7">
    <name type="scientific">Candida tropicalis (strain ATCC MYA-3404 / T1)</name>
    <name type="common">Yeast</name>
    <dbReference type="NCBI Taxonomy" id="294747"/>
    <lineage>
        <taxon>Eukaryota</taxon>
        <taxon>Fungi</taxon>
        <taxon>Dikarya</taxon>
        <taxon>Ascomycota</taxon>
        <taxon>Saccharomycotina</taxon>
        <taxon>Pichiomycetes</taxon>
        <taxon>Debaryomycetaceae</taxon>
        <taxon>Candida/Lodderomyces clade</taxon>
        <taxon>Candida</taxon>
    </lineage>
</organism>
<evidence type="ECO:0000313" key="7">
    <source>
        <dbReference type="Proteomes" id="UP000002037"/>
    </source>
</evidence>
<gene>
    <name evidence="6" type="ORF">CTRG_05930</name>
</gene>
<dbReference type="EMBL" id="GG692404">
    <property type="protein sequence ID" value="EER30531.1"/>
    <property type="molecule type" value="Genomic_DNA"/>
</dbReference>
<keyword evidence="1 5" id="KW-0732">Signal</keyword>
<dbReference type="ESTHER" id="cantt-c5min7">
    <property type="family name" value="Fungal-Bact_LIP"/>
</dbReference>
<dbReference type="Pfam" id="PF03583">
    <property type="entry name" value="LIP"/>
    <property type="match status" value="1"/>
</dbReference>
<evidence type="ECO:0000256" key="3">
    <source>
        <dbReference type="ARBA" id="ARBA00023180"/>
    </source>
</evidence>
<proteinExistence type="inferred from homology"/>
<protein>
    <recommendedName>
        <fullName evidence="5">Lipase</fullName>
        <ecNumber evidence="5">3.1.1.3</ecNumber>
    </recommendedName>
</protein>
<keyword evidence="7" id="KW-1185">Reference proteome</keyword>
<evidence type="ECO:0000256" key="1">
    <source>
        <dbReference type="ARBA" id="ARBA00022729"/>
    </source>
</evidence>
<reference evidence="6 7" key="1">
    <citation type="journal article" date="2009" name="Nature">
        <title>Evolution of pathogenicity and sexual reproduction in eight Candida genomes.</title>
        <authorList>
            <person name="Butler G."/>
            <person name="Rasmussen M.D."/>
            <person name="Lin M.F."/>
            <person name="Santos M.A."/>
            <person name="Sakthikumar S."/>
            <person name="Munro C.A."/>
            <person name="Rheinbay E."/>
            <person name="Grabherr M."/>
            <person name="Forche A."/>
            <person name="Reedy J.L."/>
            <person name="Agrafioti I."/>
            <person name="Arnaud M.B."/>
            <person name="Bates S."/>
            <person name="Brown A.J."/>
            <person name="Brunke S."/>
            <person name="Costanzo M.C."/>
            <person name="Fitzpatrick D.A."/>
            <person name="de Groot P.W."/>
            <person name="Harris D."/>
            <person name="Hoyer L.L."/>
            <person name="Hube B."/>
            <person name="Klis F.M."/>
            <person name="Kodira C."/>
            <person name="Lennard N."/>
            <person name="Logue M.E."/>
            <person name="Martin R."/>
            <person name="Neiman A.M."/>
            <person name="Nikolaou E."/>
            <person name="Quail M.A."/>
            <person name="Quinn J."/>
            <person name="Santos M.C."/>
            <person name="Schmitzberger F.F."/>
            <person name="Sherlock G."/>
            <person name="Shah P."/>
            <person name="Silverstein K.A."/>
            <person name="Skrzypek M.S."/>
            <person name="Soll D."/>
            <person name="Staggs R."/>
            <person name="Stansfield I."/>
            <person name="Stumpf M.P."/>
            <person name="Sudbery P.E."/>
            <person name="Srikantha T."/>
            <person name="Zeng Q."/>
            <person name="Berman J."/>
            <person name="Berriman M."/>
            <person name="Heitman J."/>
            <person name="Gow N.A."/>
            <person name="Lorenz M.C."/>
            <person name="Birren B.W."/>
            <person name="Kellis M."/>
            <person name="Cuomo C.A."/>
        </authorList>
    </citation>
    <scope>NUCLEOTIDE SEQUENCE [LARGE SCALE GENOMIC DNA]</scope>
    <source>
        <strain evidence="7">ATCC MYA-3404 / T1</strain>
    </source>
</reference>
<keyword evidence="3" id="KW-0325">Glycoprotein</keyword>
<accession>C5MIN7</accession>
<keyword evidence="5" id="KW-0964">Secreted</keyword>
<feature type="signal peptide" evidence="5">
    <location>
        <begin position="1"/>
        <end position="26"/>
    </location>
</feature>
<dbReference type="GO" id="GO:0016042">
    <property type="term" value="P:lipid catabolic process"/>
    <property type="evidence" value="ECO:0007669"/>
    <property type="project" value="UniProtKB-UniRule"/>
</dbReference>
<dbReference type="eggNOG" id="ENOG502S2P7">
    <property type="taxonomic scope" value="Eukaryota"/>
</dbReference>
<dbReference type="KEGG" id="ctp:CTRG_05930"/>
<evidence type="ECO:0000313" key="6">
    <source>
        <dbReference type="EMBL" id="EER30531.1"/>
    </source>
</evidence>
<dbReference type="SUPFAM" id="SSF53474">
    <property type="entry name" value="alpha/beta-Hydrolases"/>
    <property type="match status" value="1"/>
</dbReference>
<dbReference type="PANTHER" id="PTHR34853">
    <property type="match status" value="1"/>
</dbReference>
<dbReference type="PANTHER" id="PTHR34853:SF1">
    <property type="entry name" value="LIPASE 5"/>
    <property type="match status" value="1"/>
</dbReference>
<dbReference type="VEuPathDB" id="FungiDB:CTRG_05930"/>
<dbReference type="RefSeq" id="XP_002546452.1">
    <property type="nucleotide sequence ID" value="XM_002546406.1"/>
</dbReference>
<dbReference type="EC" id="3.1.1.3" evidence="5"/>
<dbReference type="InterPro" id="IPR029058">
    <property type="entry name" value="AB_hydrolase_fold"/>
</dbReference>
<dbReference type="GeneID" id="8296046"/>
<dbReference type="GO" id="GO:0004806">
    <property type="term" value="F:triacylglycerol lipase activity"/>
    <property type="evidence" value="ECO:0007669"/>
    <property type="project" value="UniProtKB-UniRule"/>
</dbReference>
<comment type="catalytic activity">
    <reaction evidence="4">
        <text>a triacylglycerol + H2O = a diacylglycerol + a fatty acid + H(+)</text>
        <dbReference type="Rhea" id="RHEA:12044"/>
        <dbReference type="ChEBI" id="CHEBI:15377"/>
        <dbReference type="ChEBI" id="CHEBI:15378"/>
        <dbReference type="ChEBI" id="CHEBI:17855"/>
        <dbReference type="ChEBI" id="CHEBI:18035"/>
        <dbReference type="ChEBI" id="CHEBI:28868"/>
        <dbReference type="EC" id="3.1.1.3"/>
    </reaction>
    <physiologicalReaction direction="left-to-right" evidence="4">
        <dbReference type="Rhea" id="RHEA:12045"/>
    </physiologicalReaction>
</comment>
<comment type="similarity">
    <text evidence="5">Belongs to the AB hydrolase superfamily. Lipase family.</text>
</comment>
<feature type="chain" id="PRO_5013435443" description="Lipase" evidence="5">
    <location>
        <begin position="27"/>
        <end position="428"/>
    </location>
</feature>
<dbReference type="Gene3D" id="1.10.260.130">
    <property type="match status" value="1"/>
</dbReference>
<dbReference type="HOGENOM" id="CLU_029538_5_0_1"/>
<name>C5MIN7_CANTT</name>
<dbReference type="PIRSF" id="PIRSF029171">
    <property type="entry name" value="Esterase_LipA"/>
    <property type="match status" value="1"/>
</dbReference>
<keyword evidence="5" id="KW-0443">Lipid metabolism</keyword>
<dbReference type="Gene3D" id="3.40.50.1820">
    <property type="entry name" value="alpha/beta hydrolase"/>
    <property type="match status" value="1"/>
</dbReference>
<keyword evidence="2" id="KW-1015">Disulfide bond</keyword>
<dbReference type="AlphaFoldDB" id="C5MIN7"/>
<dbReference type="Proteomes" id="UP000002037">
    <property type="component" value="Unassembled WGS sequence"/>
</dbReference>
<evidence type="ECO:0000256" key="5">
    <source>
        <dbReference type="PIRNR" id="PIRNR029171"/>
    </source>
</evidence>
<dbReference type="InterPro" id="IPR005152">
    <property type="entry name" value="Lipase_secreted"/>
</dbReference>
<sequence length="428" mass="48224">MSITTTVAMYRMILLYVFISITLCFAIPPDQDDFYNPPDNLTDSKPGNILKIRPIPSPIKSILSIKLPILETWQILVRSQDSNGLPNSIITTLIIPKFFKSNKIISHQSFENSPSLKCSPSYAIQTPNFETLQIQTDLIFISGYLNQGYIVNLPDHEGPNSSFLIGKSSAYTILNSIRAIEIFMNFKNSKIALIGYSTGGFASIWASMLNKYYSPELNIIGVVSGGTIGNITSFIQRINGGPYAGLIVNIFQSFCNEYNDFKEMLINSGGGKIESHECLFPSAVKYFMMNIIGDIYNENILYDSICKKYISENNLIEQELTPQVPVLLYHSRFNEMTPMKDVEKLKEYWCSKGVQLEIAEDLSYNHMVEAYTGIPAAITWIENHFNKSIKNSGCKHVTRITNLNYPGISPVIKHYINITQQVISHIIP</sequence>
<evidence type="ECO:0000256" key="2">
    <source>
        <dbReference type="ARBA" id="ARBA00023157"/>
    </source>
</evidence>